<organism evidence="7 8">
    <name type="scientific">Gracilibacillus thailandensis</name>
    <dbReference type="NCBI Taxonomy" id="563735"/>
    <lineage>
        <taxon>Bacteria</taxon>
        <taxon>Bacillati</taxon>
        <taxon>Bacillota</taxon>
        <taxon>Bacilli</taxon>
        <taxon>Bacillales</taxon>
        <taxon>Bacillaceae</taxon>
        <taxon>Gracilibacillus</taxon>
    </lineage>
</organism>
<sequence length="549" mass="62067">MQKKLFSALFVFITITLLVGCMESSDSSNDSEEDGLTTITTVRTQDDGTVYKDGEDVNDNVVTRWAEEELGINFEYLWTRPNDEQYNQQIRLMMSSNEPLPDVFQVTDTQLIADLVESGKVQPIGEAIEEHAPDRLKDIFDEFSDAFNQATIDGKRYGLPRFSGGNGTESLMWVRQDWLDNLGLEAPETLEELEAVMDAFVNKDPDGNGKDDTFGLLLSAGEVGFGRTNIGDTSPVFGMYGDYVPGLWSEGEDGNLVYGSIQESMKDSLNKMKEWMDKGYISQELAVAAADQAQENFVSGKTGIAFGPPWAWDWPFGEITSNDPDAVIKPYQLPSGPDGEIGRKGESLLTGSFLFSSEFDDWEKFFEYWDETYGYILNDSEYFEDGLFEGYDYIMVDGEPVYDPDVIEEETGEEKVDPGRYFLPTNVPTFPYKMYGLLQEFHENPDKEPSGAYETDLAQRDPEYIEAAAIINRSNDIRIENKFTGAPTETMADQWSNLEQLELEIFADIVMGNVELEEFDSFVEEWKDNGGDQVTEEVNEWYQEVQSVE</sequence>
<keyword evidence="5" id="KW-0449">Lipoprotein</keyword>
<dbReference type="CDD" id="cd13580">
    <property type="entry name" value="PBP2_AlgQ_like_1"/>
    <property type="match status" value="1"/>
</dbReference>
<feature type="chain" id="PRO_5038862425" evidence="6">
    <location>
        <begin position="20"/>
        <end position="549"/>
    </location>
</feature>
<dbReference type="PANTHER" id="PTHR43649">
    <property type="entry name" value="ARABINOSE-BINDING PROTEIN-RELATED"/>
    <property type="match status" value="1"/>
</dbReference>
<dbReference type="SUPFAM" id="SSF53850">
    <property type="entry name" value="Periplasmic binding protein-like II"/>
    <property type="match status" value="1"/>
</dbReference>
<dbReference type="PANTHER" id="PTHR43649:SF33">
    <property type="entry name" value="POLYGALACTURONAN_RHAMNOGALACTURONAN-BINDING PROTEIN YTCQ"/>
    <property type="match status" value="1"/>
</dbReference>
<reference evidence="7 8" key="1">
    <citation type="submission" date="2019-10" db="EMBL/GenBank/DDBJ databases">
        <title>Gracilibacillus salitolerans sp. nov., a moderate halophile isolated from a saline soil in northwest China.</title>
        <authorList>
            <person name="Gan L."/>
        </authorList>
    </citation>
    <scope>NUCLEOTIDE SEQUENCE [LARGE SCALE GENOMIC DNA]</scope>
    <source>
        <strain evidence="7 8">TP2-8</strain>
    </source>
</reference>
<dbReference type="RefSeq" id="WP_163578716.1">
    <property type="nucleotide sequence ID" value="NZ_JBHUMW010000052.1"/>
</dbReference>
<evidence type="ECO:0000256" key="5">
    <source>
        <dbReference type="ARBA" id="ARBA00023288"/>
    </source>
</evidence>
<accession>A0A6N7R1I2</accession>
<dbReference type="Pfam" id="PF01547">
    <property type="entry name" value="SBP_bac_1"/>
    <property type="match status" value="1"/>
</dbReference>
<dbReference type="Proteomes" id="UP000435187">
    <property type="component" value="Unassembled WGS sequence"/>
</dbReference>
<keyword evidence="4" id="KW-0564">Palmitate</keyword>
<gene>
    <name evidence="7" type="ORF">GH885_13070</name>
</gene>
<dbReference type="InterPro" id="IPR006059">
    <property type="entry name" value="SBP"/>
</dbReference>
<keyword evidence="3" id="KW-0472">Membrane</keyword>
<dbReference type="EMBL" id="WJEE01000028">
    <property type="protein sequence ID" value="MRI67265.1"/>
    <property type="molecule type" value="Genomic_DNA"/>
</dbReference>
<evidence type="ECO:0000256" key="4">
    <source>
        <dbReference type="ARBA" id="ARBA00023139"/>
    </source>
</evidence>
<protein>
    <submittedName>
        <fullName evidence="7">Extracellular solute-binding protein</fullName>
    </submittedName>
</protein>
<name>A0A6N7R1I2_9BACI</name>
<evidence type="ECO:0000256" key="1">
    <source>
        <dbReference type="ARBA" id="ARBA00022475"/>
    </source>
</evidence>
<feature type="signal peptide" evidence="6">
    <location>
        <begin position="1"/>
        <end position="19"/>
    </location>
</feature>
<evidence type="ECO:0000313" key="8">
    <source>
        <dbReference type="Proteomes" id="UP000435187"/>
    </source>
</evidence>
<evidence type="ECO:0000256" key="6">
    <source>
        <dbReference type="SAM" id="SignalP"/>
    </source>
</evidence>
<comment type="caution">
    <text evidence="7">The sequence shown here is derived from an EMBL/GenBank/DDBJ whole genome shotgun (WGS) entry which is preliminary data.</text>
</comment>
<evidence type="ECO:0000256" key="2">
    <source>
        <dbReference type="ARBA" id="ARBA00022729"/>
    </source>
</evidence>
<dbReference type="PROSITE" id="PS51257">
    <property type="entry name" value="PROKAR_LIPOPROTEIN"/>
    <property type="match status" value="1"/>
</dbReference>
<dbReference type="Gene3D" id="3.40.190.10">
    <property type="entry name" value="Periplasmic binding protein-like II"/>
    <property type="match status" value="3"/>
</dbReference>
<keyword evidence="1" id="KW-1003">Cell membrane</keyword>
<dbReference type="AlphaFoldDB" id="A0A6N7R1I2"/>
<evidence type="ECO:0000256" key="3">
    <source>
        <dbReference type="ARBA" id="ARBA00023136"/>
    </source>
</evidence>
<proteinExistence type="predicted"/>
<evidence type="ECO:0000313" key="7">
    <source>
        <dbReference type="EMBL" id="MRI67265.1"/>
    </source>
</evidence>
<dbReference type="InterPro" id="IPR050490">
    <property type="entry name" value="Bact_solute-bd_prot1"/>
</dbReference>
<keyword evidence="8" id="KW-1185">Reference proteome</keyword>
<keyword evidence="2 6" id="KW-0732">Signal</keyword>